<dbReference type="Pfam" id="PF02769">
    <property type="entry name" value="AIRS_C"/>
    <property type="match status" value="1"/>
</dbReference>
<comment type="caution">
    <text evidence="1">Lacks conserved residue(s) required for the propagation of feature annotation.</text>
</comment>
<dbReference type="SUPFAM" id="SSF55326">
    <property type="entry name" value="PurM N-terminal domain-like"/>
    <property type="match status" value="1"/>
</dbReference>
<keyword evidence="1" id="KW-0784">Thiamine biosynthesis</keyword>
<keyword evidence="1 4" id="KW-0418">Kinase</keyword>
<dbReference type="GO" id="GO:0009030">
    <property type="term" value="F:thiamine-phosphate kinase activity"/>
    <property type="evidence" value="ECO:0007669"/>
    <property type="project" value="UniProtKB-EC"/>
</dbReference>
<feature type="binding site" evidence="1">
    <location>
        <position position="211"/>
    </location>
    <ligand>
        <name>ATP</name>
        <dbReference type="ChEBI" id="CHEBI:30616"/>
    </ligand>
</feature>
<evidence type="ECO:0000256" key="1">
    <source>
        <dbReference type="HAMAP-Rule" id="MF_02128"/>
    </source>
</evidence>
<comment type="similarity">
    <text evidence="1">Belongs to the thiamine-monophosphate kinase family.</text>
</comment>
<comment type="caution">
    <text evidence="4">The sequence shown here is derived from an EMBL/GenBank/DDBJ whole genome shotgun (WGS) entry which is preliminary data.</text>
</comment>
<keyword evidence="1" id="KW-0547">Nucleotide-binding</keyword>
<accession>A0ABU9XKK2</accession>
<feature type="binding site" evidence="1">
    <location>
        <position position="72"/>
    </location>
    <ligand>
        <name>Mg(2+)</name>
        <dbReference type="ChEBI" id="CHEBI:18420"/>
        <label>3</label>
    </ligand>
</feature>
<evidence type="ECO:0000259" key="3">
    <source>
        <dbReference type="Pfam" id="PF02769"/>
    </source>
</evidence>
<dbReference type="Pfam" id="PF00586">
    <property type="entry name" value="AIRS"/>
    <property type="match status" value="1"/>
</dbReference>
<feature type="binding site" evidence="1">
    <location>
        <position position="318"/>
    </location>
    <ligand>
        <name>substrate</name>
    </ligand>
</feature>
<evidence type="ECO:0000313" key="4">
    <source>
        <dbReference type="EMBL" id="MEN2768048.1"/>
    </source>
</evidence>
<dbReference type="CDD" id="cd02194">
    <property type="entry name" value="ThiL"/>
    <property type="match status" value="1"/>
</dbReference>
<feature type="domain" description="PurM-like N-terminal" evidence="2">
    <location>
        <begin position="25"/>
        <end position="137"/>
    </location>
</feature>
<feature type="binding site" evidence="1">
    <location>
        <position position="43"/>
    </location>
    <ligand>
        <name>Mg(2+)</name>
        <dbReference type="ChEBI" id="CHEBI:18420"/>
        <label>2</label>
    </ligand>
</feature>
<feature type="binding site" evidence="1">
    <location>
        <position position="102"/>
    </location>
    <ligand>
        <name>ATP</name>
        <dbReference type="ChEBI" id="CHEBI:30616"/>
    </ligand>
</feature>
<gene>
    <name evidence="1 4" type="primary">thiL</name>
    <name evidence="4" type="ORF">ABC228_12770</name>
</gene>
<dbReference type="Gene3D" id="3.90.650.10">
    <property type="entry name" value="PurM-like C-terminal domain"/>
    <property type="match status" value="1"/>
</dbReference>
<dbReference type="PIRSF" id="PIRSF005303">
    <property type="entry name" value="Thiam_monoph_kin"/>
    <property type="match status" value="1"/>
</dbReference>
<keyword evidence="1" id="KW-0067">ATP-binding</keyword>
<dbReference type="Gene3D" id="3.30.1330.10">
    <property type="entry name" value="PurM-like, N-terminal domain"/>
    <property type="match status" value="1"/>
</dbReference>
<feature type="binding site" evidence="1">
    <location>
        <position position="27"/>
    </location>
    <ligand>
        <name>Mg(2+)</name>
        <dbReference type="ChEBI" id="CHEBI:18420"/>
        <label>4</label>
    </ligand>
</feature>
<dbReference type="Proteomes" id="UP001444625">
    <property type="component" value="Unassembled WGS sequence"/>
</dbReference>
<comment type="pathway">
    <text evidence="1">Cofactor biosynthesis; thiamine diphosphate biosynthesis; thiamine diphosphate from thiamine phosphate: step 1/1.</text>
</comment>
<feature type="binding site" evidence="1">
    <location>
        <position position="72"/>
    </location>
    <ligand>
        <name>Mg(2+)</name>
        <dbReference type="ChEBI" id="CHEBI:18420"/>
        <label>4</label>
    </ligand>
</feature>
<feature type="domain" description="PurM-like C-terminal" evidence="3">
    <location>
        <begin position="150"/>
        <end position="296"/>
    </location>
</feature>
<sequence>MDEFSFIKSIQQGSYRQPSVIHGIGDDAAVFRLHNQDVVTAKDMVVENVHFARNTMEPYHIGYKALAANLSDIAAMGAKPAYYLVAISIPNNWSMEEIKMIYIGMNDLAQQYHVDLIGGDTVSGTELVISITVIGFVGKDKVRLRSHAKEDDIVFVTETLGDSQAGFYILNHSGKYIEEDYFIRRHQLPSPRVEFSLALHPIVRLCLNDISDGIGSEANEIAEASQVSILIEEERLPVHHNLKQFEDSLQYKWKLFGGEDYELIGTVSKKDWDQVQAIAEQLHIRVTKIGLVTSKSATAEVYLKSKNGRIERLDKKGYNHLSR</sequence>
<keyword evidence="5" id="KW-1185">Reference proteome</keyword>
<dbReference type="InterPro" id="IPR016188">
    <property type="entry name" value="PurM-like_N"/>
</dbReference>
<dbReference type="EMBL" id="JBDIML010000004">
    <property type="protein sequence ID" value="MEN2768048.1"/>
    <property type="molecule type" value="Genomic_DNA"/>
</dbReference>
<dbReference type="InterPro" id="IPR010918">
    <property type="entry name" value="PurM-like_C_dom"/>
</dbReference>
<feature type="binding site" evidence="1">
    <location>
        <position position="212"/>
    </location>
    <ligand>
        <name>Mg(2+)</name>
        <dbReference type="ChEBI" id="CHEBI:18420"/>
        <label>5</label>
    </ligand>
</feature>
<comment type="function">
    <text evidence="1">Catalyzes the ATP-dependent phosphorylation of thiamine-monophosphate (TMP) to form thiamine-pyrophosphate (TPP), the active form of vitamin B1.</text>
</comment>
<keyword evidence="1" id="KW-0460">Magnesium</keyword>
<reference evidence="4 5" key="1">
    <citation type="submission" date="2024-05" db="EMBL/GenBank/DDBJ databases">
        <authorList>
            <person name="Haq I."/>
            <person name="Ullah Z."/>
            <person name="Ahmad R."/>
            <person name="Li M."/>
            <person name="Tong Y."/>
        </authorList>
    </citation>
    <scope>NUCLEOTIDE SEQUENCE [LARGE SCALE GENOMIC DNA]</scope>
    <source>
        <strain evidence="4 5">16A2E</strain>
    </source>
</reference>
<organism evidence="4 5">
    <name type="scientific">Ornithinibacillus xuwenensis</name>
    <dbReference type="NCBI Taxonomy" id="3144668"/>
    <lineage>
        <taxon>Bacteria</taxon>
        <taxon>Bacillati</taxon>
        <taxon>Bacillota</taxon>
        <taxon>Bacilli</taxon>
        <taxon>Bacillales</taxon>
        <taxon>Bacillaceae</taxon>
        <taxon>Ornithinibacillus</taxon>
    </lineage>
</organism>
<dbReference type="HAMAP" id="MF_02128">
    <property type="entry name" value="TMP_kinase"/>
    <property type="match status" value="1"/>
</dbReference>
<dbReference type="PANTHER" id="PTHR30270:SF0">
    <property type="entry name" value="THIAMINE-MONOPHOSPHATE KINASE"/>
    <property type="match status" value="1"/>
</dbReference>
<feature type="binding site" evidence="1">
    <location>
        <position position="72"/>
    </location>
    <ligand>
        <name>Mg(2+)</name>
        <dbReference type="ChEBI" id="CHEBI:18420"/>
        <label>2</label>
    </ligand>
</feature>
<keyword evidence="1" id="KW-0479">Metal-binding</keyword>
<dbReference type="PANTHER" id="PTHR30270">
    <property type="entry name" value="THIAMINE-MONOPHOSPHATE KINASE"/>
    <property type="match status" value="1"/>
</dbReference>
<dbReference type="InterPro" id="IPR036921">
    <property type="entry name" value="PurM-like_N_sf"/>
</dbReference>
<dbReference type="NCBIfam" id="TIGR01379">
    <property type="entry name" value="thiL"/>
    <property type="match status" value="1"/>
</dbReference>
<dbReference type="InterPro" id="IPR006283">
    <property type="entry name" value="ThiL-like"/>
</dbReference>
<feature type="binding site" evidence="1">
    <location>
        <position position="50"/>
    </location>
    <ligand>
        <name>substrate</name>
    </ligand>
</feature>
<evidence type="ECO:0000313" key="5">
    <source>
        <dbReference type="Proteomes" id="UP001444625"/>
    </source>
</evidence>
<evidence type="ECO:0000259" key="2">
    <source>
        <dbReference type="Pfam" id="PF00586"/>
    </source>
</evidence>
<comment type="miscellaneous">
    <text evidence="1">Reaction mechanism of ThiL seems to utilize a direct, inline transfer of the gamma-phosphate of ATP to TMP rather than a phosphorylated enzyme intermediate.</text>
</comment>
<feature type="binding site" evidence="1">
    <location>
        <position position="120"/>
    </location>
    <ligand>
        <name>Mg(2+)</name>
        <dbReference type="ChEBI" id="CHEBI:18420"/>
        <label>1</label>
    </ligand>
</feature>
<dbReference type="EC" id="2.7.4.16" evidence="1"/>
<dbReference type="InterPro" id="IPR036676">
    <property type="entry name" value="PurM-like_C_sf"/>
</dbReference>
<dbReference type="RefSeq" id="WP_345825786.1">
    <property type="nucleotide sequence ID" value="NZ_JBDIML010000004.1"/>
</dbReference>
<proteinExistence type="inferred from homology"/>
<feature type="binding site" evidence="1">
    <location>
        <position position="259"/>
    </location>
    <ligand>
        <name>substrate</name>
    </ligand>
</feature>
<comment type="catalytic activity">
    <reaction evidence="1">
        <text>thiamine phosphate + ATP = thiamine diphosphate + ADP</text>
        <dbReference type="Rhea" id="RHEA:15913"/>
        <dbReference type="ChEBI" id="CHEBI:30616"/>
        <dbReference type="ChEBI" id="CHEBI:37575"/>
        <dbReference type="ChEBI" id="CHEBI:58937"/>
        <dbReference type="ChEBI" id="CHEBI:456216"/>
        <dbReference type="EC" id="2.7.4.16"/>
    </reaction>
</comment>
<dbReference type="SUPFAM" id="SSF56042">
    <property type="entry name" value="PurM C-terminal domain-like"/>
    <property type="match status" value="1"/>
</dbReference>
<keyword evidence="1 4" id="KW-0808">Transferase</keyword>
<protein>
    <recommendedName>
        <fullName evidence="1">Thiamine-monophosphate kinase</fullName>
        <shortName evidence="1">TMP kinase</shortName>
        <shortName evidence="1">Thiamine-phosphate kinase</shortName>
        <ecNumber evidence="1">2.7.4.16</ecNumber>
    </recommendedName>
</protein>
<feature type="binding site" evidence="1">
    <location>
        <begin position="119"/>
        <end position="120"/>
    </location>
    <ligand>
        <name>ATP</name>
        <dbReference type="ChEBI" id="CHEBI:30616"/>
    </ligand>
</feature>
<feature type="binding site" evidence="1">
    <location>
        <position position="209"/>
    </location>
    <ligand>
        <name>Mg(2+)</name>
        <dbReference type="ChEBI" id="CHEBI:18420"/>
        <label>3</label>
    </ligand>
</feature>
<feature type="binding site" evidence="1">
    <location>
        <position position="145"/>
    </location>
    <ligand>
        <name>ATP</name>
        <dbReference type="ChEBI" id="CHEBI:30616"/>
    </ligand>
</feature>
<feature type="binding site" evidence="1">
    <location>
        <position position="43"/>
    </location>
    <ligand>
        <name>Mg(2+)</name>
        <dbReference type="ChEBI" id="CHEBI:18420"/>
        <label>1</label>
    </ligand>
</feature>
<name>A0ABU9XKK2_9BACI</name>
<feature type="binding site" evidence="1">
    <location>
        <position position="27"/>
    </location>
    <ligand>
        <name>Mg(2+)</name>
        <dbReference type="ChEBI" id="CHEBI:18420"/>
        <label>3</label>
    </ligand>
</feature>